<evidence type="ECO:0000256" key="4">
    <source>
        <dbReference type="ARBA" id="ARBA00022679"/>
    </source>
</evidence>
<evidence type="ECO:0000256" key="5">
    <source>
        <dbReference type="ARBA" id="ARBA00022741"/>
    </source>
</evidence>
<gene>
    <name evidence="10" type="ORF">ACFOYW_01440</name>
</gene>
<organism evidence="10 11">
    <name type="scientific">Gryllotalpicola reticulitermitis</name>
    <dbReference type="NCBI Taxonomy" id="1184153"/>
    <lineage>
        <taxon>Bacteria</taxon>
        <taxon>Bacillati</taxon>
        <taxon>Actinomycetota</taxon>
        <taxon>Actinomycetes</taxon>
        <taxon>Micrococcales</taxon>
        <taxon>Microbacteriaceae</taxon>
        <taxon>Gryllotalpicola</taxon>
    </lineage>
</organism>
<dbReference type="SUPFAM" id="SSF52540">
    <property type="entry name" value="P-loop containing nucleoside triphosphate hydrolases"/>
    <property type="match status" value="1"/>
</dbReference>
<evidence type="ECO:0000256" key="1">
    <source>
        <dbReference type="ARBA" id="ARBA00004761"/>
    </source>
</evidence>
<dbReference type="EMBL" id="JBHSCN010000002">
    <property type="protein sequence ID" value="MFC4242021.1"/>
    <property type="molecule type" value="Genomic_DNA"/>
</dbReference>
<protein>
    <recommendedName>
        <fullName evidence="3 9">Gluconokinase</fullName>
        <ecNumber evidence="3 9">2.7.1.12</ecNumber>
    </recommendedName>
</protein>
<keyword evidence="5 9" id="KW-0547">Nucleotide-binding</keyword>
<dbReference type="NCBIfam" id="TIGR01313">
    <property type="entry name" value="therm_gnt_kin"/>
    <property type="match status" value="1"/>
</dbReference>
<keyword evidence="7 9" id="KW-0067">ATP-binding</keyword>
<evidence type="ECO:0000256" key="3">
    <source>
        <dbReference type="ARBA" id="ARBA00012054"/>
    </source>
</evidence>
<evidence type="ECO:0000256" key="9">
    <source>
        <dbReference type="RuleBase" id="RU363066"/>
    </source>
</evidence>
<dbReference type="EC" id="2.7.1.12" evidence="3 9"/>
<evidence type="ECO:0000313" key="10">
    <source>
        <dbReference type="EMBL" id="MFC4242021.1"/>
    </source>
</evidence>
<keyword evidence="11" id="KW-1185">Reference proteome</keyword>
<dbReference type="PANTHER" id="PTHR43442:SF3">
    <property type="entry name" value="GLUCONOKINASE-RELATED"/>
    <property type="match status" value="1"/>
</dbReference>
<name>A0ABV8Q0L4_9MICO</name>
<proteinExistence type="inferred from homology"/>
<accession>A0ABV8Q0L4</accession>
<dbReference type="PANTHER" id="PTHR43442">
    <property type="entry name" value="GLUCONOKINASE-RELATED"/>
    <property type="match status" value="1"/>
</dbReference>
<dbReference type="InterPro" id="IPR006001">
    <property type="entry name" value="Therm_gnt_kin"/>
</dbReference>
<dbReference type="CDD" id="cd02021">
    <property type="entry name" value="GntK"/>
    <property type="match status" value="1"/>
</dbReference>
<evidence type="ECO:0000256" key="8">
    <source>
        <dbReference type="ARBA" id="ARBA00048090"/>
    </source>
</evidence>
<comment type="pathway">
    <text evidence="1">Carbohydrate acid metabolism.</text>
</comment>
<evidence type="ECO:0000313" key="11">
    <source>
        <dbReference type="Proteomes" id="UP001595900"/>
    </source>
</evidence>
<dbReference type="Proteomes" id="UP001595900">
    <property type="component" value="Unassembled WGS sequence"/>
</dbReference>
<evidence type="ECO:0000256" key="7">
    <source>
        <dbReference type="ARBA" id="ARBA00022840"/>
    </source>
</evidence>
<dbReference type="InterPro" id="IPR027417">
    <property type="entry name" value="P-loop_NTPase"/>
</dbReference>
<comment type="similarity">
    <text evidence="2 9">Belongs to the gluconokinase GntK/GntV family.</text>
</comment>
<reference evidence="11" key="1">
    <citation type="journal article" date="2019" name="Int. J. Syst. Evol. Microbiol.">
        <title>The Global Catalogue of Microorganisms (GCM) 10K type strain sequencing project: providing services to taxonomists for standard genome sequencing and annotation.</title>
        <authorList>
            <consortium name="The Broad Institute Genomics Platform"/>
            <consortium name="The Broad Institute Genome Sequencing Center for Infectious Disease"/>
            <person name="Wu L."/>
            <person name="Ma J."/>
        </authorList>
    </citation>
    <scope>NUCLEOTIDE SEQUENCE [LARGE SCALE GENOMIC DNA]</scope>
    <source>
        <strain evidence="11">CGMCC 1.10363</strain>
    </source>
</reference>
<comment type="catalytic activity">
    <reaction evidence="8 9">
        <text>D-gluconate + ATP = 6-phospho-D-gluconate + ADP + H(+)</text>
        <dbReference type="Rhea" id="RHEA:19433"/>
        <dbReference type="ChEBI" id="CHEBI:15378"/>
        <dbReference type="ChEBI" id="CHEBI:18391"/>
        <dbReference type="ChEBI" id="CHEBI:30616"/>
        <dbReference type="ChEBI" id="CHEBI:58759"/>
        <dbReference type="ChEBI" id="CHEBI:456216"/>
        <dbReference type="EC" id="2.7.1.12"/>
    </reaction>
</comment>
<evidence type="ECO:0000256" key="6">
    <source>
        <dbReference type="ARBA" id="ARBA00022777"/>
    </source>
</evidence>
<sequence>MSPEIPSFIQPIVLMGVSGSGKTTVGERLAEASGRIFIDGDDLHPAANKEKMARGIPLTDDDRWPWLHRVGERLAVGDGPIVACSALRRAYRDALRESAPGTFFALLNPPRDVLAARVASRHHEYMPASLLDSQLATLEPLAADENGALFDVDESVDEVVASIRARLAL</sequence>
<dbReference type="Gene3D" id="3.40.50.300">
    <property type="entry name" value="P-loop containing nucleotide triphosphate hydrolases"/>
    <property type="match status" value="1"/>
</dbReference>
<keyword evidence="6 9" id="KW-0418">Kinase</keyword>
<evidence type="ECO:0000256" key="2">
    <source>
        <dbReference type="ARBA" id="ARBA00008420"/>
    </source>
</evidence>
<keyword evidence="4 9" id="KW-0808">Transferase</keyword>
<dbReference type="Pfam" id="PF13671">
    <property type="entry name" value="AAA_33"/>
    <property type="match status" value="1"/>
</dbReference>
<comment type="caution">
    <text evidence="10">The sequence shown here is derived from an EMBL/GenBank/DDBJ whole genome shotgun (WGS) entry which is preliminary data.</text>
</comment>
<dbReference type="RefSeq" id="WP_390226798.1">
    <property type="nucleotide sequence ID" value="NZ_JBHSCN010000002.1"/>
</dbReference>